<reference evidence="2" key="1">
    <citation type="submission" date="2023-07" db="EMBL/GenBank/DDBJ databases">
        <title>draft genome sequence of fig (Ficus carica).</title>
        <authorList>
            <person name="Takahashi T."/>
            <person name="Nishimura K."/>
        </authorList>
    </citation>
    <scope>NUCLEOTIDE SEQUENCE</scope>
</reference>
<evidence type="ECO:0000313" key="3">
    <source>
        <dbReference type="Proteomes" id="UP001187192"/>
    </source>
</evidence>
<organism evidence="2 3">
    <name type="scientific">Ficus carica</name>
    <name type="common">Common fig</name>
    <dbReference type="NCBI Taxonomy" id="3494"/>
    <lineage>
        <taxon>Eukaryota</taxon>
        <taxon>Viridiplantae</taxon>
        <taxon>Streptophyta</taxon>
        <taxon>Embryophyta</taxon>
        <taxon>Tracheophyta</taxon>
        <taxon>Spermatophyta</taxon>
        <taxon>Magnoliopsida</taxon>
        <taxon>eudicotyledons</taxon>
        <taxon>Gunneridae</taxon>
        <taxon>Pentapetalae</taxon>
        <taxon>rosids</taxon>
        <taxon>fabids</taxon>
        <taxon>Rosales</taxon>
        <taxon>Moraceae</taxon>
        <taxon>Ficeae</taxon>
        <taxon>Ficus</taxon>
    </lineage>
</organism>
<feature type="region of interest" description="Disordered" evidence="1">
    <location>
        <begin position="1"/>
        <end position="38"/>
    </location>
</feature>
<dbReference type="Proteomes" id="UP001187192">
    <property type="component" value="Unassembled WGS sequence"/>
</dbReference>
<dbReference type="AlphaFoldDB" id="A0AA88E386"/>
<keyword evidence="3" id="KW-1185">Reference proteome</keyword>
<dbReference type="EMBL" id="BTGU01000365">
    <property type="protein sequence ID" value="GMN66791.1"/>
    <property type="molecule type" value="Genomic_DNA"/>
</dbReference>
<accession>A0AA88E386</accession>
<proteinExistence type="predicted"/>
<evidence type="ECO:0000313" key="2">
    <source>
        <dbReference type="EMBL" id="GMN66791.1"/>
    </source>
</evidence>
<sequence length="55" mass="6528">MVPNVSERGRIANLLSSGGDYEGRGDRRTSHWRPRPTSDNIYTPPVTWRWWEERE</sequence>
<comment type="caution">
    <text evidence="2">The sequence shown here is derived from an EMBL/GenBank/DDBJ whole genome shotgun (WGS) entry which is preliminary data.</text>
</comment>
<name>A0AA88E386_FICCA</name>
<evidence type="ECO:0000256" key="1">
    <source>
        <dbReference type="SAM" id="MobiDB-lite"/>
    </source>
</evidence>
<protein>
    <submittedName>
        <fullName evidence="2">Uncharacterized protein</fullName>
    </submittedName>
</protein>
<gene>
    <name evidence="2" type="ORF">TIFTF001_035856</name>
</gene>